<evidence type="ECO:0000256" key="2">
    <source>
        <dbReference type="SAM" id="SignalP"/>
    </source>
</evidence>
<gene>
    <name evidence="3" type="ORF">H6G06_08150</name>
</gene>
<feature type="compositionally biased region" description="Basic and acidic residues" evidence="1">
    <location>
        <begin position="50"/>
        <end position="71"/>
    </location>
</feature>
<evidence type="ECO:0000313" key="4">
    <source>
        <dbReference type="Proteomes" id="UP000662185"/>
    </source>
</evidence>
<organism evidence="3 4">
    <name type="scientific">Anabaena sphaerica FACHB-251</name>
    <dbReference type="NCBI Taxonomy" id="2692883"/>
    <lineage>
        <taxon>Bacteria</taxon>
        <taxon>Bacillati</taxon>
        <taxon>Cyanobacteriota</taxon>
        <taxon>Cyanophyceae</taxon>
        <taxon>Nostocales</taxon>
        <taxon>Nostocaceae</taxon>
        <taxon>Anabaena</taxon>
    </lineage>
</organism>
<protein>
    <submittedName>
        <fullName evidence="3">Collagen-like protein</fullName>
    </submittedName>
</protein>
<dbReference type="EMBL" id="JACJQU010000003">
    <property type="protein sequence ID" value="MBD2293459.1"/>
    <property type="molecule type" value="Genomic_DNA"/>
</dbReference>
<sequence>MFKGFGRKLPLLLSFCLFNSFLPAAAVDVCSTETAKGDYKIAERYDRDRDRRYDDRGGDRGSDGRAGRDGRSGQNQTISADGSPVNLDLSGTNGEDGEDGENASRPRCGKDYSEKENRDINASDGGNGGAGGKGGEGGNGGSLTVYYSNLADLKKIFIRAIGGEGGRGGRGGQGTAGCNCPRRSWEVKTCKGTPGTPDHKCTNKVYRCYDGRNGSDGSNGRDGQRGRLGTLSIINSKEPLVDDAPTRKVAISQLINQQFNLSKNKWLQRQGAVSLLAAGSVIADEYREFDRRLEGTFKLIWQEKQPIANFADQNVTLSLNDNQQVEIAFPEDMWVDGSAKIQDKLTEFTVNYAIPQKDVTRLAVSEFAGAGQDLNLKIVDLAGRSDLINTQFKVKYRARDNFSGISDYQTFYEGEIPATLITREYNRFILALGKLKIPSDALSSSTNVEIELVAIRSLGGRSAQQTLRWQGAIRRSK</sequence>
<feature type="region of interest" description="Disordered" evidence="1">
    <location>
        <begin position="50"/>
        <end position="139"/>
    </location>
</feature>
<reference evidence="4" key="1">
    <citation type="journal article" date="2020" name="ISME J.">
        <title>Comparative genomics reveals insights into cyanobacterial evolution and habitat adaptation.</title>
        <authorList>
            <person name="Chen M.Y."/>
            <person name="Teng W.K."/>
            <person name="Zhao L."/>
            <person name="Hu C.X."/>
            <person name="Zhou Y.K."/>
            <person name="Han B.P."/>
            <person name="Song L.R."/>
            <person name="Shu W.S."/>
        </authorList>
    </citation>
    <scope>NUCLEOTIDE SEQUENCE [LARGE SCALE GENOMIC DNA]</scope>
    <source>
        <strain evidence="4">FACHB-251</strain>
    </source>
</reference>
<keyword evidence="3" id="KW-0176">Collagen</keyword>
<feature type="compositionally biased region" description="Gly residues" evidence="1">
    <location>
        <begin position="125"/>
        <end position="139"/>
    </location>
</feature>
<proteinExistence type="predicted"/>
<evidence type="ECO:0000313" key="3">
    <source>
        <dbReference type="EMBL" id="MBD2293459.1"/>
    </source>
</evidence>
<comment type="caution">
    <text evidence="3">The sequence shown here is derived from an EMBL/GenBank/DDBJ whole genome shotgun (WGS) entry which is preliminary data.</text>
</comment>
<name>A0A926WGM9_9NOST</name>
<feature type="signal peptide" evidence="2">
    <location>
        <begin position="1"/>
        <end position="26"/>
    </location>
</feature>
<keyword evidence="4" id="KW-1185">Reference proteome</keyword>
<dbReference type="AlphaFoldDB" id="A0A926WGM9"/>
<dbReference type="Proteomes" id="UP000662185">
    <property type="component" value="Unassembled WGS sequence"/>
</dbReference>
<dbReference type="RefSeq" id="WP_190558887.1">
    <property type="nucleotide sequence ID" value="NZ_JACJQU010000003.1"/>
</dbReference>
<evidence type="ECO:0000256" key="1">
    <source>
        <dbReference type="SAM" id="MobiDB-lite"/>
    </source>
</evidence>
<feature type="compositionally biased region" description="Basic and acidic residues" evidence="1">
    <location>
        <begin position="102"/>
        <end position="121"/>
    </location>
</feature>
<keyword evidence="2" id="KW-0732">Signal</keyword>
<feature type="chain" id="PRO_5037458093" evidence="2">
    <location>
        <begin position="27"/>
        <end position="477"/>
    </location>
</feature>
<accession>A0A926WGM9</accession>